<proteinExistence type="predicted"/>
<dbReference type="OrthoDB" id="2449131at2"/>
<evidence type="ECO:0008006" key="3">
    <source>
        <dbReference type="Google" id="ProtNLM"/>
    </source>
</evidence>
<protein>
    <recommendedName>
        <fullName evidence="3">DUF3939 domain-containing protein</fullName>
    </recommendedName>
</protein>
<gene>
    <name evidence="1" type="ORF">EJP82_04680</name>
</gene>
<evidence type="ECO:0000313" key="2">
    <source>
        <dbReference type="Proteomes" id="UP000279446"/>
    </source>
</evidence>
<organism evidence="1 2">
    <name type="scientific">Paenibacillus anaericanus</name>
    <dbReference type="NCBI Taxonomy" id="170367"/>
    <lineage>
        <taxon>Bacteria</taxon>
        <taxon>Bacillati</taxon>
        <taxon>Bacillota</taxon>
        <taxon>Bacilli</taxon>
        <taxon>Bacillales</taxon>
        <taxon>Paenibacillaceae</taxon>
        <taxon>Paenibacillus</taxon>
    </lineage>
</organism>
<dbReference type="Proteomes" id="UP000279446">
    <property type="component" value="Unassembled WGS sequence"/>
</dbReference>
<accession>A0A433YDL9</accession>
<evidence type="ECO:0000313" key="1">
    <source>
        <dbReference type="EMBL" id="RUT47971.1"/>
    </source>
</evidence>
<sequence length="245" mass="27770">MVNLIARSGLLLCLITIGTVYLSGCMYPKEQRQEKVVTYRESVDRIQRAMDQFQEEQGILPIITAGIETPRYEKYIIDLDQLNRKGYIDEIPDTAFEKGGSAYFLVINEEIDPRVKVMDLNTVQRVNDVQRLVDKYRASHGNELPAVDGKETYPGLYTVDLPQIAGKDYPLRSVFSGETLPYLMNGKGQVFVDYAVDIMQAVDKAGIKPEGDEDLRLILVDQSYFVPVKSLSYHWVKGLPVPQVE</sequence>
<name>A0A433YDL9_9BACL</name>
<dbReference type="EMBL" id="RZNY01000003">
    <property type="protein sequence ID" value="RUT47971.1"/>
    <property type="molecule type" value="Genomic_DNA"/>
</dbReference>
<reference evidence="1 2" key="1">
    <citation type="submission" date="2018-12" db="EMBL/GenBank/DDBJ databases">
        <authorList>
            <person name="Sun L."/>
            <person name="Chen Z."/>
        </authorList>
    </citation>
    <scope>NUCLEOTIDE SEQUENCE [LARGE SCALE GENOMIC DNA]</scope>
    <source>
        <strain evidence="1 2">DSM 15890</strain>
    </source>
</reference>
<dbReference type="AlphaFoldDB" id="A0A433YDL9"/>
<keyword evidence="2" id="KW-1185">Reference proteome</keyword>
<comment type="caution">
    <text evidence="1">The sequence shown here is derived from an EMBL/GenBank/DDBJ whole genome shotgun (WGS) entry which is preliminary data.</text>
</comment>